<dbReference type="Pfam" id="PF00535">
    <property type="entry name" value="Glycos_transf_2"/>
    <property type="match status" value="1"/>
</dbReference>
<proteinExistence type="inferred from homology"/>
<sequence>MSIGISMVVKNEMANLSRCLPSIRALVDELVVVDTGSTDGTPEYLRDHLGAKVTMAAPPLEDPHAITDARNLSLAKNPCDWILVLDADEQIAPEAIQKIRDLTQDARDAYFLVWRNSRDGTSFDDYKFALFRRDLGLQYEGMVHCNPTQSARRLGIDASLASEVVINHSLDGSNEFRSARARRLERHIPEAPTWWRYQWFLGYTYFKASDYDRAIPLLRDTCNSLSKEFPVECLNAHIVLTDLNARKQMHDKCTRIMKQASTFYDEVKSDFEVKANRQMGPWIKNAVELINQNRLEEVRSYDFAY</sequence>
<protein>
    <submittedName>
        <fullName evidence="3">Glycosyltransferase</fullName>
    </submittedName>
</protein>
<accession>A0AA44JBS8</accession>
<dbReference type="PANTHER" id="PTHR43630:SF2">
    <property type="entry name" value="GLYCOSYLTRANSFERASE"/>
    <property type="match status" value="1"/>
</dbReference>
<dbReference type="RefSeq" id="WP_174021515.1">
    <property type="nucleotide sequence ID" value="NZ_JAAMAW010000022.1"/>
</dbReference>
<organism evidence="3 4">
    <name type="scientific">Agrobacterium tumefaciens</name>
    <dbReference type="NCBI Taxonomy" id="358"/>
    <lineage>
        <taxon>Bacteria</taxon>
        <taxon>Pseudomonadati</taxon>
        <taxon>Pseudomonadota</taxon>
        <taxon>Alphaproteobacteria</taxon>
        <taxon>Hyphomicrobiales</taxon>
        <taxon>Rhizobiaceae</taxon>
        <taxon>Rhizobium/Agrobacterium group</taxon>
        <taxon>Agrobacterium</taxon>
        <taxon>Agrobacterium tumefaciens complex</taxon>
    </lineage>
</organism>
<dbReference type="Gene3D" id="3.90.550.10">
    <property type="entry name" value="Spore Coat Polysaccharide Biosynthesis Protein SpsA, Chain A"/>
    <property type="match status" value="1"/>
</dbReference>
<gene>
    <name evidence="3" type="ORF">G6M46_28250</name>
</gene>
<evidence type="ECO:0000259" key="2">
    <source>
        <dbReference type="Pfam" id="PF00535"/>
    </source>
</evidence>
<evidence type="ECO:0000256" key="1">
    <source>
        <dbReference type="ARBA" id="ARBA00038494"/>
    </source>
</evidence>
<feature type="domain" description="Glycosyltransferase 2-like" evidence="2">
    <location>
        <begin position="7"/>
        <end position="128"/>
    </location>
</feature>
<reference evidence="3" key="1">
    <citation type="journal article" date="2020" name="Science">
        <title>Unexpected conservation and global transmission of agrobacterial virulence plasmids.</title>
        <authorList>
            <person name="Weisberg A.J."/>
            <person name="Davis E.W. 2nd"/>
            <person name="Tabima J."/>
            <person name="Belcher M.S."/>
            <person name="Miller M."/>
            <person name="Kuo C.H."/>
            <person name="Loper J.E."/>
            <person name="Grunwald N.J."/>
            <person name="Putnam M.L."/>
            <person name="Chang J.H."/>
        </authorList>
    </citation>
    <scope>NUCLEOTIDE SEQUENCE</scope>
    <source>
        <strain evidence="3">17-1853-1a</strain>
    </source>
</reference>
<dbReference type="AlphaFoldDB" id="A0AA44JBS8"/>
<dbReference type="SUPFAM" id="SSF53448">
    <property type="entry name" value="Nucleotide-diphospho-sugar transferases"/>
    <property type="match status" value="1"/>
</dbReference>
<dbReference type="InterPro" id="IPR001173">
    <property type="entry name" value="Glyco_trans_2-like"/>
</dbReference>
<evidence type="ECO:0000313" key="4">
    <source>
        <dbReference type="Proteomes" id="UP000702952"/>
    </source>
</evidence>
<dbReference type="PANTHER" id="PTHR43630">
    <property type="entry name" value="POLY-BETA-1,6-N-ACETYL-D-GLUCOSAMINE SYNTHASE"/>
    <property type="match status" value="1"/>
</dbReference>
<name>A0AA44JBS8_AGRTU</name>
<comment type="similarity">
    <text evidence="1">Belongs to the glycosyltransferase 2 family. WaaE/KdtX subfamily.</text>
</comment>
<evidence type="ECO:0000313" key="3">
    <source>
        <dbReference type="EMBL" id="NTC32036.1"/>
    </source>
</evidence>
<dbReference type="EMBL" id="JAAMAY010000043">
    <property type="protein sequence ID" value="NTC32036.1"/>
    <property type="molecule type" value="Genomic_DNA"/>
</dbReference>
<dbReference type="Proteomes" id="UP000702952">
    <property type="component" value="Unassembled WGS sequence"/>
</dbReference>
<comment type="caution">
    <text evidence="3">The sequence shown here is derived from an EMBL/GenBank/DDBJ whole genome shotgun (WGS) entry which is preliminary data.</text>
</comment>
<dbReference type="InterPro" id="IPR029044">
    <property type="entry name" value="Nucleotide-diphossugar_trans"/>
</dbReference>